<dbReference type="InterPro" id="IPR029063">
    <property type="entry name" value="SAM-dependent_MTases_sf"/>
</dbReference>
<reference evidence="2 3" key="1">
    <citation type="journal article" date="2024" name="Int. J. Syst. Evol. Microbiol.">
        <title>Clostridium omnivorum sp. nov., isolated from anoxic soil under the treatment of reductive soil disinfestation.</title>
        <authorList>
            <person name="Ueki A."/>
            <person name="Tonouchi A."/>
            <person name="Kaku N."/>
            <person name="Honma S."/>
            <person name="Ueki K."/>
        </authorList>
    </citation>
    <scope>NUCLEOTIDE SEQUENCE [LARGE SCALE GENOMIC DNA]</scope>
    <source>
        <strain evidence="2 3">E14</strain>
    </source>
</reference>
<dbReference type="SUPFAM" id="SSF53335">
    <property type="entry name" value="S-adenosyl-L-methionine-dependent methyltransferases"/>
    <property type="match status" value="1"/>
</dbReference>
<dbReference type="GO" id="GO:0008168">
    <property type="term" value="F:methyltransferase activity"/>
    <property type="evidence" value="ECO:0007669"/>
    <property type="project" value="UniProtKB-KW"/>
</dbReference>
<proteinExistence type="predicted"/>
<feature type="domain" description="Methyltransferase" evidence="1">
    <location>
        <begin position="38"/>
        <end position="144"/>
    </location>
</feature>
<dbReference type="Proteomes" id="UP001208567">
    <property type="component" value="Unassembled WGS sequence"/>
</dbReference>
<dbReference type="GO" id="GO:0032259">
    <property type="term" value="P:methylation"/>
    <property type="evidence" value="ECO:0007669"/>
    <property type="project" value="UniProtKB-KW"/>
</dbReference>
<dbReference type="PANTHER" id="PTHR43861:SF6">
    <property type="entry name" value="METHYLTRANSFERASE TYPE 11"/>
    <property type="match status" value="1"/>
</dbReference>
<evidence type="ECO:0000313" key="2">
    <source>
        <dbReference type="EMBL" id="GLC32504.1"/>
    </source>
</evidence>
<accession>A0ABQ5NB59</accession>
<protein>
    <submittedName>
        <fullName evidence="2">Class I SAM-dependent methyltransferase</fullName>
    </submittedName>
</protein>
<name>A0ABQ5NB59_9CLOT</name>
<dbReference type="Gene3D" id="1.10.150.350">
    <property type="match status" value="1"/>
</dbReference>
<dbReference type="InterPro" id="IPR025714">
    <property type="entry name" value="Methyltranfer_dom"/>
</dbReference>
<gene>
    <name evidence="2" type="ORF">bsdE14_39140</name>
</gene>
<dbReference type="PANTHER" id="PTHR43861">
    <property type="entry name" value="TRANS-ACONITATE 2-METHYLTRANSFERASE-RELATED"/>
    <property type="match status" value="1"/>
</dbReference>
<keyword evidence="2" id="KW-0808">Transferase</keyword>
<sequence length="294" mass="34047">MESNIWNTAVDYLEKSRKTWWNDDYMEFLVEKVWKITKPVSIIDFGCGIGFLGELLLPILPKGSTYTGVDIGDKLLDYAKKRFQTAEYETSFEVCDLKEYAPEKKYDIAICQTVLQHIQDPISILEKMKASVKPQGMVICIELSRDVSSASLYIDGLDYSRMNLLGIEQKLRRNDLDRIGKDFEVALKLPIYMEKVGLQNIDTRVNDFMQYINPSNPEYETQLEAFMAGSYDERMTLEQKDNFVANLVNRGLTQAEANNEFESRKRIIDYLHDNKDNLSIVWSNCMFISYGYNS</sequence>
<organism evidence="2 3">
    <name type="scientific">Clostridium omnivorum</name>
    <dbReference type="NCBI Taxonomy" id="1604902"/>
    <lineage>
        <taxon>Bacteria</taxon>
        <taxon>Bacillati</taxon>
        <taxon>Bacillota</taxon>
        <taxon>Clostridia</taxon>
        <taxon>Eubacteriales</taxon>
        <taxon>Clostridiaceae</taxon>
        <taxon>Clostridium</taxon>
    </lineage>
</organism>
<dbReference type="Pfam" id="PF13847">
    <property type="entry name" value="Methyltransf_31"/>
    <property type="match status" value="1"/>
</dbReference>
<dbReference type="EMBL" id="BRXR01000001">
    <property type="protein sequence ID" value="GLC32504.1"/>
    <property type="molecule type" value="Genomic_DNA"/>
</dbReference>
<evidence type="ECO:0000259" key="1">
    <source>
        <dbReference type="Pfam" id="PF13847"/>
    </source>
</evidence>
<comment type="caution">
    <text evidence="2">The sequence shown here is derived from an EMBL/GenBank/DDBJ whole genome shotgun (WGS) entry which is preliminary data.</text>
</comment>
<keyword evidence="3" id="KW-1185">Reference proteome</keyword>
<dbReference type="CDD" id="cd02440">
    <property type="entry name" value="AdoMet_MTases"/>
    <property type="match status" value="1"/>
</dbReference>
<dbReference type="Gene3D" id="3.40.50.150">
    <property type="entry name" value="Vaccinia Virus protein VP39"/>
    <property type="match status" value="1"/>
</dbReference>
<dbReference type="RefSeq" id="WP_264851813.1">
    <property type="nucleotide sequence ID" value="NZ_BRXR01000001.1"/>
</dbReference>
<keyword evidence="2" id="KW-0489">Methyltransferase</keyword>
<evidence type="ECO:0000313" key="3">
    <source>
        <dbReference type="Proteomes" id="UP001208567"/>
    </source>
</evidence>